<protein>
    <submittedName>
        <fullName evidence="3">SFRICE_000281</fullName>
    </submittedName>
</protein>
<name>A0A2H1W0G8_SPOFR</name>
<sequence>MEDVPPQDPKPAADPPQREEVPTYEMVQPLQGELPPSVVLRIRSRRRRGITKEEARQQLVELSKKKLEIERKNSEVLKQILVALNKIADKIDRITYVRRSDDGAPSN</sequence>
<feature type="region of interest" description="Disordered" evidence="2">
    <location>
        <begin position="1"/>
        <end position="21"/>
    </location>
</feature>
<evidence type="ECO:0000256" key="2">
    <source>
        <dbReference type="SAM" id="MobiDB-lite"/>
    </source>
</evidence>
<keyword evidence="1" id="KW-0175">Coiled coil</keyword>
<reference evidence="3" key="1">
    <citation type="submission" date="2016-07" db="EMBL/GenBank/DDBJ databases">
        <authorList>
            <person name="Bretaudeau A."/>
        </authorList>
    </citation>
    <scope>NUCLEOTIDE SEQUENCE</scope>
    <source>
        <strain evidence="3">Rice</strain>
        <tissue evidence="3">Whole body</tissue>
    </source>
</reference>
<gene>
    <name evidence="3" type="ORF">SFRICE_000281</name>
</gene>
<evidence type="ECO:0000313" key="3">
    <source>
        <dbReference type="EMBL" id="SOQ46610.1"/>
    </source>
</evidence>
<accession>A0A2H1W0G8</accession>
<feature type="coiled-coil region" evidence="1">
    <location>
        <begin position="52"/>
        <end position="79"/>
    </location>
</feature>
<dbReference type="EMBL" id="ODYU01005599">
    <property type="protein sequence ID" value="SOQ46610.1"/>
    <property type="molecule type" value="Genomic_DNA"/>
</dbReference>
<feature type="compositionally biased region" description="Pro residues" evidence="2">
    <location>
        <begin position="1"/>
        <end position="14"/>
    </location>
</feature>
<evidence type="ECO:0000256" key="1">
    <source>
        <dbReference type="SAM" id="Coils"/>
    </source>
</evidence>
<organism evidence="3">
    <name type="scientific">Spodoptera frugiperda</name>
    <name type="common">Fall armyworm</name>
    <dbReference type="NCBI Taxonomy" id="7108"/>
    <lineage>
        <taxon>Eukaryota</taxon>
        <taxon>Metazoa</taxon>
        <taxon>Ecdysozoa</taxon>
        <taxon>Arthropoda</taxon>
        <taxon>Hexapoda</taxon>
        <taxon>Insecta</taxon>
        <taxon>Pterygota</taxon>
        <taxon>Neoptera</taxon>
        <taxon>Endopterygota</taxon>
        <taxon>Lepidoptera</taxon>
        <taxon>Glossata</taxon>
        <taxon>Ditrysia</taxon>
        <taxon>Noctuoidea</taxon>
        <taxon>Noctuidae</taxon>
        <taxon>Amphipyrinae</taxon>
        <taxon>Spodoptera</taxon>
    </lineage>
</organism>
<dbReference type="AlphaFoldDB" id="A0A2H1W0G8"/>
<proteinExistence type="predicted"/>